<keyword evidence="1" id="KW-0812">Transmembrane</keyword>
<accession>A0A8J8FJF5</accession>
<dbReference type="Proteomes" id="UP000598971">
    <property type="component" value="Unassembled WGS sequence"/>
</dbReference>
<evidence type="ECO:0000313" key="2">
    <source>
        <dbReference type="EMBL" id="NNV56169.1"/>
    </source>
</evidence>
<feature type="transmembrane region" description="Helical" evidence="1">
    <location>
        <begin position="175"/>
        <end position="193"/>
    </location>
</feature>
<feature type="transmembrane region" description="Helical" evidence="1">
    <location>
        <begin position="257"/>
        <end position="275"/>
    </location>
</feature>
<name>A0A8J8FJF5_9BACT</name>
<organism evidence="2 3">
    <name type="scientific">Limnovirga soli</name>
    <dbReference type="NCBI Taxonomy" id="2656915"/>
    <lineage>
        <taxon>Bacteria</taxon>
        <taxon>Pseudomonadati</taxon>
        <taxon>Bacteroidota</taxon>
        <taxon>Chitinophagia</taxon>
        <taxon>Chitinophagales</taxon>
        <taxon>Chitinophagaceae</taxon>
        <taxon>Limnovirga</taxon>
    </lineage>
</organism>
<dbReference type="AlphaFoldDB" id="A0A8J8FJF5"/>
<evidence type="ECO:0000256" key="1">
    <source>
        <dbReference type="SAM" id="Phobius"/>
    </source>
</evidence>
<keyword evidence="1" id="KW-0472">Membrane</keyword>
<feature type="transmembrane region" description="Helical" evidence="1">
    <location>
        <begin position="199"/>
        <end position="216"/>
    </location>
</feature>
<evidence type="ECO:0000313" key="3">
    <source>
        <dbReference type="Proteomes" id="UP000598971"/>
    </source>
</evidence>
<proteinExistence type="predicted"/>
<protein>
    <submittedName>
        <fullName evidence="2">Uncharacterized protein</fullName>
    </submittedName>
</protein>
<keyword evidence="1" id="KW-1133">Transmembrane helix</keyword>
<keyword evidence="3" id="KW-1185">Reference proteome</keyword>
<feature type="transmembrane region" description="Helical" evidence="1">
    <location>
        <begin position="296"/>
        <end position="316"/>
    </location>
</feature>
<dbReference type="EMBL" id="WHPF01000007">
    <property type="protein sequence ID" value="NNV56169.1"/>
    <property type="molecule type" value="Genomic_DNA"/>
</dbReference>
<comment type="caution">
    <text evidence="2">The sequence shown here is derived from an EMBL/GenBank/DDBJ whole genome shotgun (WGS) entry which is preliminary data.</text>
</comment>
<feature type="transmembrane region" description="Helical" evidence="1">
    <location>
        <begin position="228"/>
        <end position="245"/>
    </location>
</feature>
<sequence length="318" mass="36978">MAIDNLITIKGGAYNDIKKALRQWIELYSNDLQEDLTFQLFKNGRGNHIIQADKRLDNERFFYLINYLNFPEGIEYEIDIEGFTIGKDKNQLKNKSLLVYISRTDKDYDNVFVTTSENENFKVDFGGNITEIKDQRFFNHPTDIILDYPETIKINRIPVLKKEEKINENSIDKRFKIISIITLSLTLIGIIINQYDSQIFLKFVFLFGMGISTWFYADYKMLQSDRHFLYSFGIATGYLLVVLLNKGELNKSVLDYGALYPITLLLIQKPLRLIFKATMNREPVVDRPAPTFLDGVYMIILFLGFTILPFFILGSLSK</sequence>
<gene>
    <name evidence="2" type="ORF">GD597_11920</name>
</gene>
<dbReference type="RefSeq" id="WP_171608099.1">
    <property type="nucleotide sequence ID" value="NZ_WHPF01000007.1"/>
</dbReference>
<reference evidence="2" key="1">
    <citation type="submission" date="2019-10" db="EMBL/GenBank/DDBJ databases">
        <title>Draft genome sequence of Panacibacter sp. KCS-6.</title>
        <authorList>
            <person name="Yim K.J."/>
        </authorList>
    </citation>
    <scope>NUCLEOTIDE SEQUENCE</scope>
    <source>
        <strain evidence="2">KCS-6</strain>
    </source>
</reference>